<dbReference type="AlphaFoldDB" id="A0A2K2DQ17"/>
<evidence type="ECO:0000313" key="1">
    <source>
        <dbReference type="EMBL" id="PNT76371.1"/>
    </source>
</evidence>
<dbReference type="EnsemblPlants" id="PNT76371">
    <property type="protein sequence ID" value="PNT76371"/>
    <property type="gene ID" value="BRADI_1g47521v3"/>
</dbReference>
<keyword evidence="3" id="KW-1185">Reference proteome</keyword>
<accession>A0A2K2DQ17</accession>
<reference evidence="1" key="2">
    <citation type="submission" date="2017-06" db="EMBL/GenBank/DDBJ databases">
        <title>WGS assembly of Brachypodium distachyon.</title>
        <authorList>
            <consortium name="The International Brachypodium Initiative"/>
            <person name="Lucas S."/>
            <person name="Harmon-Smith M."/>
            <person name="Lail K."/>
            <person name="Tice H."/>
            <person name="Grimwood J."/>
            <person name="Bruce D."/>
            <person name="Barry K."/>
            <person name="Shu S."/>
            <person name="Lindquist E."/>
            <person name="Wang M."/>
            <person name="Pitluck S."/>
            <person name="Vogel J.P."/>
            <person name="Garvin D.F."/>
            <person name="Mockler T.C."/>
            <person name="Schmutz J."/>
            <person name="Rokhsar D."/>
            <person name="Bevan M.W."/>
        </authorList>
    </citation>
    <scope>NUCLEOTIDE SEQUENCE</scope>
    <source>
        <strain evidence="1">Bd21</strain>
    </source>
</reference>
<sequence>MASLDVRIKLSPPNNCGINETSHLTKEMLPEVCPSSLMFG</sequence>
<dbReference type="Gramene" id="PNT76371">
    <property type="protein sequence ID" value="PNT76371"/>
    <property type="gene ID" value="BRADI_1g47521v3"/>
</dbReference>
<name>A0A2K2DQ17_BRADI</name>
<reference evidence="2" key="3">
    <citation type="submission" date="2018-08" db="UniProtKB">
        <authorList>
            <consortium name="EnsemblPlants"/>
        </authorList>
    </citation>
    <scope>IDENTIFICATION</scope>
    <source>
        <strain evidence="2">cv. Bd21</strain>
    </source>
</reference>
<protein>
    <submittedName>
        <fullName evidence="1 2">Uncharacterized protein</fullName>
    </submittedName>
</protein>
<organism evidence="1">
    <name type="scientific">Brachypodium distachyon</name>
    <name type="common">Purple false brome</name>
    <name type="synonym">Trachynia distachya</name>
    <dbReference type="NCBI Taxonomy" id="15368"/>
    <lineage>
        <taxon>Eukaryota</taxon>
        <taxon>Viridiplantae</taxon>
        <taxon>Streptophyta</taxon>
        <taxon>Embryophyta</taxon>
        <taxon>Tracheophyta</taxon>
        <taxon>Spermatophyta</taxon>
        <taxon>Magnoliopsida</taxon>
        <taxon>Liliopsida</taxon>
        <taxon>Poales</taxon>
        <taxon>Poaceae</taxon>
        <taxon>BOP clade</taxon>
        <taxon>Pooideae</taxon>
        <taxon>Stipodae</taxon>
        <taxon>Brachypodieae</taxon>
        <taxon>Brachypodium</taxon>
    </lineage>
</organism>
<evidence type="ECO:0000313" key="3">
    <source>
        <dbReference type="Proteomes" id="UP000008810"/>
    </source>
</evidence>
<dbReference type="InParanoid" id="A0A2K2DQ17"/>
<reference evidence="1 2" key="1">
    <citation type="journal article" date="2010" name="Nature">
        <title>Genome sequencing and analysis of the model grass Brachypodium distachyon.</title>
        <authorList>
            <consortium name="International Brachypodium Initiative"/>
        </authorList>
    </citation>
    <scope>NUCLEOTIDE SEQUENCE [LARGE SCALE GENOMIC DNA]</scope>
    <source>
        <strain evidence="1 2">Bd21</strain>
    </source>
</reference>
<proteinExistence type="predicted"/>
<dbReference type="EMBL" id="CM000880">
    <property type="protein sequence ID" value="PNT76371.1"/>
    <property type="molecule type" value="Genomic_DNA"/>
</dbReference>
<dbReference type="Proteomes" id="UP000008810">
    <property type="component" value="Chromosome 1"/>
</dbReference>
<evidence type="ECO:0000313" key="2">
    <source>
        <dbReference type="EnsemblPlants" id="PNT76371"/>
    </source>
</evidence>
<gene>
    <name evidence="1" type="ORF">BRADI_1g47521v3</name>
</gene>